<dbReference type="AlphaFoldDB" id="A0AAV4P1Z5"/>
<gene>
    <name evidence="1" type="ORF">CDAR_245391</name>
</gene>
<keyword evidence="2" id="KW-1185">Reference proteome</keyword>
<protein>
    <submittedName>
        <fullName evidence="1">Uncharacterized protein</fullName>
    </submittedName>
</protein>
<dbReference type="EMBL" id="BPLQ01002197">
    <property type="protein sequence ID" value="GIX89786.1"/>
    <property type="molecule type" value="Genomic_DNA"/>
</dbReference>
<sequence length="83" mass="9423">MMIDCLDEMNLESMSDVMKSCYPGIADEINGAAIIKWLCEHTDEELLVADKCSEQLLKETGDDEDMNMDMMNDMMTCVEEKMG</sequence>
<accession>A0AAV4P1Z5</accession>
<name>A0AAV4P1Z5_9ARAC</name>
<dbReference type="Proteomes" id="UP001054837">
    <property type="component" value="Unassembled WGS sequence"/>
</dbReference>
<proteinExistence type="predicted"/>
<comment type="caution">
    <text evidence="1">The sequence shown here is derived from an EMBL/GenBank/DDBJ whole genome shotgun (WGS) entry which is preliminary data.</text>
</comment>
<evidence type="ECO:0000313" key="2">
    <source>
        <dbReference type="Proteomes" id="UP001054837"/>
    </source>
</evidence>
<organism evidence="1 2">
    <name type="scientific">Caerostris darwini</name>
    <dbReference type="NCBI Taxonomy" id="1538125"/>
    <lineage>
        <taxon>Eukaryota</taxon>
        <taxon>Metazoa</taxon>
        <taxon>Ecdysozoa</taxon>
        <taxon>Arthropoda</taxon>
        <taxon>Chelicerata</taxon>
        <taxon>Arachnida</taxon>
        <taxon>Araneae</taxon>
        <taxon>Araneomorphae</taxon>
        <taxon>Entelegynae</taxon>
        <taxon>Araneoidea</taxon>
        <taxon>Araneidae</taxon>
        <taxon>Caerostris</taxon>
    </lineage>
</organism>
<reference evidence="1 2" key="1">
    <citation type="submission" date="2021-06" db="EMBL/GenBank/DDBJ databases">
        <title>Caerostris darwini draft genome.</title>
        <authorList>
            <person name="Kono N."/>
            <person name="Arakawa K."/>
        </authorList>
    </citation>
    <scope>NUCLEOTIDE SEQUENCE [LARGE SCALE GENOMIC DNA]</scope>
</reference>
<evidence type="ECO:0000313" key="1">
    <source>
        <dbReference type="EMBL" id="GIX89786.1"/>
    </source>
</evidence>